<evidence type="ECO:0000313" key="4">
    <source>
        <dbReference type="Proteomes" id="UP000222106"/>
    </source>
</evidence>
<proteinExistence type="predicted"/>
<protein>
    <recommendedName>
        <fullName evidence="2">DUF1918 domain-containing protein</fullName>
    </recommendedName>
</protein>
<dbReference type="InterPro" id="IPR015035">
    <property type="entry name" value="DUF1918"/>
</dbReference>
<name>A0A2A9ENI9_9MICO</name>
<sequence>MGAAHPGDRIIVQPGPVGGRVRDGEVLEARGPGGTPPYLVRWSDTGRISLLFPGPDAVVHDGTSRAASAPVLTEGAERRWATGQQP</sequence>
<dbReference type="SUPFAM" id="SSF50118">
    <property type="entry name" value="Cell growth inhibitor/plasmid maintenance toxic component"/>
    <property type="match status" value="1"/>
</dbReference>
<evidence type="ECO:0000256" key="1">
    <source>
        <dbReference type="SAM" id="MobiDB-lite"/>
    </source>
</evidence>
<dbReference type="Gene3D" id="2.30.30.440">
    <property type="entry name" value="Domain of unknown function DUF1918"/>
    <property type="match status" value="1"/>
</dbReference>
<gene>
    <name evidence="3" type="ORF">ATJ97_2687</name>
</gene>
<feature type="domain" description="DUF1918" evidence="2">
    <location>
        <begin position="4"/>
        <end position="59"/>
    </location>
</feature>
<organism evidence="3 4">
    <name type="scientific">Georgenia soli</name>
    <dbReference type="NCBI Taxonomy" id="638953"/>
    <lineage>
        <taxon>Bacteria</taxon>
        <taxon>Bacillati</taxon>
        <taxon>Actinomycetota</taxon>
        <taxon>Actinomycetes</taxon>
        <taxon>Micrococcales</taxon>
        <taxon>Bogoriellaceae</taxon>
        <taxon>Georgenia</taxon>
    </lineage>
</organism>
<dbReference type="OrthoDB" id="4828144at2"/>
<comment type="caution">
    <text evidence="3">The sequence shown here is derived from an EMBL/GenBank/DDBJ whole genome shotgun (WGS) entry which is preliminary data.</text>
</comment>
<feature type="region of interest" description="Disordered" evidence="1">
    <location>
        <begin position="63"/>
        <end position="86"/>
    </location>
</feature>
<dbReference type="AlphaFoldDB" id="A0A2A9ENI9"/>
<dbReference type="Pfam" id="PF08940">
    <property type="entry name" value="DUF1918"/>
    <property type="match status" value="1"/>
</dbReference>
<keyword evidence="4" id="KW-1185">Reference proteome</keyword>
<accession>A0A2A9ENI9</accession>
<evidence type="ECO:0000259" key="2">
    <source>
        <dbReference type="Pfam" id="PF08940"/>
    </source>
</evidence>
<evidence type="ECO:0000313" key="3">
    <source>
        <dbReference type="EMBL" id="PFG40166.1"/>
    </source>
</evidence>
<dbReference type="EMBL" id="PDJI01000004">
    <property type="protein sequence ID" value="PFG40166.1"/>
    <property type="molecule type" value="Genomic_DNA"/>
</dbReference>
<dbReference type="Proteomes" id="UP000222106">
    <property type="component" value="Unassembled WGS sequence"/>
</dbReference>
<reference evidence="3 4" key="1">
    <citation type="submission" date="2017-10" db="EMBL/GenBank/DDBJ databases">
        <title>Sequencing the genomes of 1000 actinobacteria strains.</title>
        <authorList>
            <person name="Klenk H.-P."/>
        </authorList>
    </citation>
    <scope>NUCLEOTIDE SEQUENCE [LARGE SCALE GENOMIC DNA]</scope>
    <source>
        <strain evidence="3 4">DSM 21838</strain>
    </source>
</reference>